<proteinExistence type="predicted"/>
<dbReference type="AlphaFoldDB" id="A0AAW4JEK6"/>
<gene>
    <name evidence="1" type="ORF">J5U46_06120</name>
</gene>
<sequence length="92" mass="9429">MQFGVRPASVGVAARSAHADLGAAVRAGDASAMGGALLGQGADLVGFQLERFAAAGEHQRVGGDVPPQMIAELLMPDSPVIIDRPRRPRLTG</sequence>
<organism evidence="1 2">
    <name type="scientific">Micromonospora tulbaghiae</name>
    <dbReference type="NCBI Taxonomy" id="479978"/>
    <lineage>
        <taxon>Bacteria</taxon>
        <taxon>Bacillati</taxon>
        <taxon>Actinomycetota</taxon>
        <taxon>Actinomycetes</taxon>
        <taxon>Micromonosporales</taxon>
        <taxon>Micromonosporaceae</taxon>
        <taxon>Micromonospora</taxon>
    </lineage>
</organism>
<protein>
    <submittedName>
        <fullName evidence="1">Uncharacterized protein</fullName>
    </submittedName>
</protein>
<name>A0AAW4JEK6_9ACTN</name>
<evidence type="ECO:0000313" key="1">
    <source>
        <dbReference type="EMBL" id="MBO4139720.1"/>
    </source>
</evidence>
<evidence type="ECO:0000313" key="2">
    <source>
        <dbReference type="Proteomes" id="UP000669887"/>
    </source>
</evidence>
<comment type="caution">
    <text evidence="1">The sequence shown here is derived from an EMBL/GenBank/DDBJ whole genome shotgun (WGS) entry which is preliminary data.</text>
</comment>
<dbReference type="RefSeq" id="WP_208576657.1">
    <property type="nucleotide sequence ID" value="NZ_JAGFVQ010000007.1"/>
</dbReference>
<accession>A0AAW4JEK6</accession>
<reference evidence="1" key="1">
    <citation type="submission" date="2021-03" db="EMBL/GenBank/DDBJ databases">
        <title>X isolated from Micromonospora tulbaghiae.</title>
        <authorList>
            <person name="Stennett H.L."/>
        </authorList>
    </citation>
    <scope>NUCLEOTIDE SEQUENCE</scope>
    <source>
        <strain evidence="1">28M1-20</strain>
    </source>
</reference>
<dbReference type="Proteomes" id="UP000669887">
    <property type="component" value="Unassembled WGS sequence"/>
</dbReference>
<dbReference type="EMBL" id="JAGFVQ010000007">
    <property type="protein sequence ID" value="MBO4139720.1"/>
    <property type="molecule type" value="Genomic_DNA"/>
</dbReference>